<evidence type="ECO:0000256" key="3">
    <source>
        <dbReference type="ARBA" id="ARBA00023295"/>
    </source>
</evidence>
<dbReference type="EMBL" id="FWWT01000022">
    <property type="protein sequence ID" value="SMB94323.1"/>
    <property type="molecule type" value="Genomic_DNA"/>
</dbReference>
<evidence type="ECO:0000313" key="6">
    <source>
        <dbReference type="Proteomes" id="UP000192731"/>
    </source>
</evidence>
<dbReference type="PANTHER" id="PTHR10357:SF210">
    <property type="entry name" value="MALTODEXTRIN GLUCOSIDASE"/>
    <property type="match status" value="1"/>
</dbReference>
<dbReference type="GO" id="GO:0043169">
    <property type="term" value="F:cation binding"/>
    <property type="evidence" value="ECO:0007669"/>
    <property type="project" value="InterPro"/>
</dbReference>
<dbReference type="Gene3D" id="3.90.400.10">
    <property type="entry name" value="Oligo-1,6-glucosidase, Domain 2"/>
    <property type="match status" value="1"/>
</dbReference>
<dbReference type="InterPro" id="IPR014756">
    <property type="entry name" value="Ig_E-set"/>
</dbReference>
<dbReference type="SUPFAM" id="SSF51445">
    <property type="entry name" value="(Trans)glycosidases"/>
    <property type="match status" value="1"/>
</dbReference>
<dbReference type="GO" id="GO:0005975">
    <property type="term" value="P:carbohydrate metabolic process"/>
    <property type="evidence" value="ECO:0007669"/>
    <property type="project" value="InterPro"/>
</dbReference>
<organism evidence="5 6">
    <name type="scientific">Desulfonispora thiosulfatigenes DSM 11270</name>
    <dbReference type="NCBI Taxonomy" id="656914"/>
    <lineage>
        <taxon>Bacteria</taxon>
        <taxon>Bacillati</taxon>
        <taxon>Bacillota</taxon>
        <taxon>Clostridia</taxon>
        <taxon>Eubacteriales</taxon>
        <taxon>Peptococcaceae</taxon>
        <taxon>Desulfonispora</taxon>
    </lineage>
</organism>
<reference evidence="5 6" key="1">
    <citation type="submission" date="2017-04" db="EMBL/GenBank/DDBJ databases">
        <authorList>
            <person name="Afonso C.L."/>
            <person name="Miller P.J."/>
            <person name="Scott M.A."/>
            <person name="Spackman E."/>
            <person name="Goraichik I."/>
            <person name="Dimitrov K.M."/>
            <person name="Suarez D.L."/>
            <person name="Swayne D.E."/>
        </authorList>
    </citation>
    <scope>NUCLEOTIDE SEQUENCE [LARGE SCALE GENOMIC DNA]</scope>
    <source>
        <strain evidence="5 6">DSM 11270</strain>
    </source>
</reference>
<dbReference type="Gene3D" id="2.60.40.10">
    <property type="entry name" value="Immunoglobulins"/>
    <property type="match status" value="1"/>
</dbReference>
<protein>
    <submittedName>
        <fullName evidence="5">Glycosidase</fullName>
    </submittedName>
</protein>
<keyword evidence="3 5" id="KW-0326">Glycosidase</keyword>
<dbReference type="Pfam" id="PF00128">
    <property type="entry name" value="Alpha-amylase"/>
    <property type="match status" value="1"/>
</dbReference>
<dbReference type="InterPro" id="IPR045857">
    <property type="entry name" value="O16G_dom_2"/>
</dbReference>
<dbReference type="AlphaFoldDB" id="A0A1W1VM02"/>
<accession>A0A1W1VM02</accession>
<name>A0A1W1VM02_DESTI</name>
<dbReference type="GO" id="GO:0004553">
    <property type="term" value="F:hydrolase activity, hydrolyzing O-glycosyl compounds"/>
    <property type="evidence" value="ECO:0007669"/>
    <property type="project" value="InterPro"/>
</dbReference>
<evidence type="ECO:0000259" key="4">
    <source>
        <dbReference type="SMART" id="SM00642"/>
    </source>
</evidence>
<dbReference type="Pfam" id="PF02806">
    <property type="entry name" value="Alpha-amylase_C"/>
    <property type="match status" value="1"/>
</dbReference>
<dbReference type="PANTHER" id="PTHR10357">
    <property type="entry name" value="ALPHA-AMYLASE FAMILY MEMBER"/>
    <property type="match status" value="1"/>
</dbReference>
<evidence type="ECO:0000256" key="1">
    <source>
        <dbReference type="ARBA" id="ARBA00008061"/>
    </source>
</evidence>
<dbReference type="InterPro" id="IPR017853">
    <property type="entry name" value="GH"/>
</dbReference>
<dbReference type="SUPFAM" id="SSF81296">
    <property type="entry name" value="E set domains"/>
    <property type="match status" value="1"/>
</dbReference>
<keyword evidence="6" id="KW-1185">Reference proteome</keyword>
<evidence type="ECO:0000256" key="2">
    <source>
        <dbReference type="ARBA" id="ARBA00022801"/>
    </source>
</evidence>
<feature type="domain" description="Glycosyl hydrolase family 13 catalytic" evidence="4">
    <location>
        <begin position="148"/>
        <end position="556"/>
    </location>
</feature>
<keyword evidence="2" id="KW-0378">Hydrolase</keyword>
<gene>
    <name evidence="5" type="ORF">SAMN00017405_0183</name>
</gene>
<dbReference type="CDD" id="cd02857">
    <property type="entry name" value="E_set_CDase_PDE_N"/>
    <property type="match status" value="1"/>
</dbReference>
<dbReference type="InterPro" id="IPR006048">
    <property type="entry name" value="A-amylase/branching_C"/>
</dbReference>
<dbReference type="SUPFAM" id="SSF51011">
    <property type="entry name" value="Glycosyl hydrolase domain"/>
    <property type="match status" value="1"/>
</dbReference>
<dbReference type="InterPro" id="IPR004185">
    <property type="entry name" value="Glyco_hydro_13_lg-like_dom"/>
</dbReference>
<comment type="similarity">
    <text evidence="1">Belongs to the glycosyl hydrolase 13 family.</text>
</comment>
<evidence type="ECO:0000313" key="5">
    <source>
        <dbReference type="EMBL" id="SMB94323.1"/>
    </source>
</evidence>
<dbReference type="Proteomes" id="UP000192731">
    <property type="component" value="Unassembled WGS sequence"/>
</dbReference>
<dbReference type="CDD" id="cd11338">
    <property type="entry name" value="AmyAc_CMD"/>
    <property type="match status" value="1"/>
</dbReference>
<proteinExistence type="inferred from homology"/>
<dbReference type="InterPro" id="IPR013783">
    <property type="entry name" value="Ig-like_fold"/>
</dbReference>
<dbReference type="SMART" id="SM00642">
    <property type="entry name" value="Aamy"/>
    <property type="match status" value="1"/>
</dbReference>
<dbReference type="InterPro" id="IPR006047">
    <property type="entry name" value="GH13_cat_dom"/>
</dbReference>
<dbReference type="Gene3D" id="3.20.20.80">
    <property type="entry name" value="Glycosidases"/>
    <property type="match status" value="1"/>
</dbReference>
<dbReference type="STRING" id="656914.SAMN00017405_0183"/>
<sequence>MDGVILMEKAWIYHNSYEEYYRNPFGAVTCDREITLRIAVKCNSKIENILLALKKSKDNTETNLQMNFEENKDNYTIYKVTFKTSINPGLLWYYFIIQVNGDKLFYGNNAKQKGGEGQILNTLPPAYQITVYKKNQTPSWYKEAVFYQIFVDRFHNSCGEGKFLSLKDKSLLHSSWNDSPMYFKNPDGSIKRWNFFGGNLQGIIDKLSYLHDLGINAIYLNPIFEASSNHKYDTGDYKKIDPMFGDEETFRDLCKKANELGINIILDGVFSHTGSDSIYFNKEGSYSEIGAYQSQDSPYYKWFKFSNHPHEYESWWGIGTLPNVHELEPSYVDFIIENDDSVIKHWLKCGAKGWRLDVADEQPDEFIKKIRNAMKEYDPESMLMGEVWEDASNKVSYSELREYFWGDELDSVMNYPFRKTLLEYVLGQKDAENTYIDFMSLFENYPKDIFYSTLNLIGSHDVPRILTLLGDAGTEQNLSDYDKEHYRLNGDQFNLAKKRLKLLTLIQFTFPGMPCIYYGDEVGMEGFSDPYNRGTYPWGKEDYELLTWYKKVIALRKNNKIFINGDWEPVFFNKEVFGYIRKDGEKYAYCIFNRNVWEGSKVKINLKQDGNYINLLNTDEIFNNNNKQIEVLLAPLEGKIISNL</sequence>